<dbReference type="Proteomes" id="UP001597169">
    <property type="component" value="Unassembled WGS sequence"/>
</dbReference>
<accession>A0ABW3PSA7</accession>
<gene>
    <name evidence="6" type="ORF">ACFQ3J_18350</name>
</gene>
<evidence type="ECO:0000313" key="6">
    <source>
        <dbReference type="EMBL" id="MFD1130134.1"/>
    </source>
</evidence>
<evidence type="ECO:0000256" key="2">
    <source>
        <dbReference type="ARBA" id="ARBA00006739"/>
    </source>
</evidence>
<comment type="caution">
    <text evidence="6">The sequence shown here is derived from an EMBL/GenBank/DDBJ whole genome shotgun (WGS) entry which is preliminary data.</text>
</comment>
<dbReference type="RefSeq" id="WP_251582854.1">
    <property type="nucleotide sequence ID" value="NZ_JBHTKX010000002.1"/>
</dbReference>
<reference evidence="7" key="1">
    <citation type="journal article" date="2019" name="Int. J. Syst. Evol. Microbiol.">
        <title>The Global Catalogue of Microorganisms (GCM) 10K type strain sequencing project: providing services to taxonomists for standard genome sequencing and annotation.</title>
        <authorList>
            <consortium name="The Broad Institute Genomics Platform"/>
            <consortium name="The Broad Institute Genome Sequencing Center for Infectious Disease"/>
            <person name="Wu L."/>
            <person name="Ma J."/>
        </authorList>
    </citation>
    <scope>NUCLEOTIDE SEQUENCE [LARGE SCALE GENOMIC DNA]</scope>
    <source>
        <strain evidence="7">CCUG 53519</strain>
    </source>
</reference>
<dbReference type="InterPro" id="IPR029044">
    <property type="entry name" value="Nucleotide-diphossugar_trans"/>
</dbReference>
<dbReference type="InterPro" id="IPR029063">
    <property type="entry name" value="SAM-dependent_MTases_sf"/>
</dbReference>
<protein>
    <submittedName>
        <fullName evidence="6">Glycosyltransferase</fullName>
        <ecNumber evidence="6">2.4.-.-</ecNumber>
    </submittedName>
</protein>
<dbReference type="CDD" id="cd02440">
    <property type="entry name" value="AdoMet_MTases"/>
    <property type="match status" value="1"/>
</dbReference>
<dbReference type="InterPro" id="IPR001173">
    <property type="entry name" value="Glyco_trans_2-like"/>
</dbReference>
<evidence type="ECO:0000256" key="3">
    <source>
        <dbReference type="ARBA" id="ARBA00022676"/>
    </source>
</evidence>
<dbReference type="Gene3D" id="1.25.40.10">
    <property type="entry name" value="Tetratricopeptide repeat domain"/>
    <property type="match status" value="1"/>
</dbReference>
<evidence type="ECO:0000256" key="1">
    <source>
        <dbReference type="ARBA" id="ARBA00004776"/>
    </source>
</evidence>
<dbReference type="EMBL" id="JBHTKX010000002">
    <property type="protein sequence ID" value="MFD1130134.1"/>
    <property type="molecule type" value="Genomic_DNA"/>
</dbReference>
<comment type="pathway">
    <text evidence="1">Cell wall biogenesis; cell wall polysaccharide biosynthesis.</text>
</comment>
<dbReference type="InterPro" id="IPR011990">
    <property type="entry name" value="TPR-like_helical_dom_sf"/>
</dbReference>
<comment type="similarity">
    <text evidence="2">Belongs to the glycosyltransferase 2 family.</text>
</comment>
<dbReference type="SUPFAM" id="SSF48452">
    <property type="entry name" value="TPR-like"/>
    <property type="match status" value="1"/>
</dbReference>
<feature type="domain" description="Glycosyltransferase 2-like" evidence="5">
    <location>
        <begin position="12"/>
        <end position="179"/>
    </location>
</feature>
<dbReference type="Pfam" id="PF00535">
    <property type="entry name" value="Glycos_transf_2"/>
    <property type="match status" value="1"/>
</dbReference>
<name>A0ABW3PSA7_9BACL</name>
<dbReference type="EC" id="2.4.-.-" evidence="6"/>
<dbReference type="Pfam" id="PF13489">
    <property type="entry name" value="Methyltransf_23"/>
    <property type="match status" value="1"/>
</dbReference>
<dbReference type="SUPFAM" id="SSF53335">
    <property type="entry name" value="S-adenosyl-L-methionine-dependent methyltransferases"/>
    <property type="match status" value="1"/>
</dbReference>
<evidence type="ECO:0000256" key="4">
    <source>
        <dbReference type="ARBA" id="ARBA00022679"/>
    </source>
</evidence>
<organism evidence="6 7">
    <name type="scientific">Paenibacillus provencensis</name>
    <dbReference type="NCBI Taxonomy" id="441151"/>
    <lineage>
        <taxon>Bacteria</taxon>
        <taxon>Bacillati</taxon>
        <taxon>Bacillota</taxon>
        <taxon>Bacilli</taxon>
        <taxon>Bacillales</taxon>
        <taxon>Paenibacillaceae</taxon>
        <taxon>Paenibacillus</taxon>
    </lineage>
</organism>
<dbReference type="GO" id="GO:0016757">
    <property type="term" value="F:glycosyltransferase activity"/>
    <property type="evidence" value="ECO:0007669"/>
    <property type="project" value="UniProtKB-KW"/>
</dbReference>
<dbReference type="Gene3D" id="3.40.50.150">
    <property type="entry name" value="Vaccinia Virus protein VP39"/>
    <property type="match status" value="1"/>
</dbReference>
<sequence length="589" mass="66699">MQQKYSISSKTSIVILTYNKLDYTQACIESIRKYTKKGIYQLIVVDNLSTDGTREWLAEQTDILTIFNNENVGFPKGCNQGIEVATGDDILLLNNDVLVTENWLELMKDCLYSSEKIGAVGPVTNSAYGDQEIPFSYSTLDEMWSFSNNYNLTTMPDWEQKLKLIGFCMLIKREVIDQVGLLDEMFSPGMCEDSDYSFRIIKAGYQLFLCRNVFIHHFGSTSFGDMPEKRQQLWNHNREKFEEKWGFHTAQHTQAREDLVGQIDERDSQKNIRVLDIGCACGASLLKIMHHYPNAEVYGVEKNAEAASIASAFGQITVGDAEEITYPAEYFDYILLGDVLHQLIDPLNLLIKLKEALKQEGALIASVPNASHYSVIYSLLKNRSLYNSGNKEISHLFTIQDIQLLFEESGYGKLDINLVSSHMSDVESQFVAQLITIAGLKDASHLAADKYMIRAERRDALSPNVDLTSLLIQISQGETEAPVLLIIEKLVDQSIGTDVLIESVSSMDVDKQRLLNVLVNHFYTHGRFNDIIPLLNASLEIDNKHHDTLFNYAFILYQVGANADAIRYLEFMDEKDDQAARLYQVLIES</sequence>
<evidence type="ECO:0000259" key="5">
    <source>
        <dbReference type="Pfam" id="PF00535"/>
    </source>
</evidence>
<dbReference type="CDD" id="cd04186">
    <property type="entry name" value="GT_2_like_c"/>
    <property type="match status" value="1"/>
</dbReference>
<dbReference type="Gene3D" id="3.90.550.10">
    <property type="entry name" value="Spore Coat Polysaccharide Biosynthesis Protein SpsA, Chain A"/>
    <property type="match status" value="1"/>
</dbReference>
<keyword evidence="7" id="KW-1185">Reference proteome</keyword>
<keyword evidence="4 6" id="KW-0808">Transferase</keyword>
<evidence type="ECO:0000313" key="7">
    <source>
        <dbReference type="Proteomes" id="UP001597169"/>
    </source>
</evidence>
<proteinExistence type="inferred from homology"/>
<dbReference type="PANTHER" id="PTHR43179:SF12">
    <property type="entry name" value="GALACTOFURANOSYLTRANSFERASE GLFT2"/>
    <property type="match status" value="1"/>
</dbReference>
<dbReference type="PANTHER" id="PTHR43179">
    <property type="entry name" value="RHAMNOSYLTRANSFERASE WBBL"/>
    <property type="match status" value="1"/>
</dbReference>
<keyword evidence="3 6" id="KW-0328">Glycosyltransferase</keyword>
<dbReference type="SUPFAM" id="SSF53448">
    <property type="entry name" value="Nucleotide-diphospho-sugar transferases"/>
    <property type="match status" value="1"/>
</dbReference>